<evidence type="ECO:0000256" key="4">
    <source>
        <dbReference type="ARBA" id="ARBA00023004"/>
    </source>
</evidence>
<evidence type="ECO:0000313" key="8">
    <source>
        <dbReference type="Proteomes" id="UP001589670"/>
    </source>
</evidence>
<dbReference type="InterPro" id="IPR023885">
    <property type="entry name" value="4Fe4S-binding_SPASM_dom"/>
</dbReference>
<dbReference type="EMBL" id="JBHMEC010000015">
    <property type="protein sequence ID" value="MFB9150130.1"/>
    <property type="molecule type" value="Genomic_DNA"/>
</dbReference>
<keyword evidence="3" id="KW-0479">Metal-binding</keyword>
<reference evidence="7 8" key="1">
    <citation type="submission" date="2024-09" db="EMBL/GenBank/DDBJ databases">
        <authorList>
            <person name="Sun Q."/>
            <person name="Mori K."/>
        </authorList>
    </citation>
    <scope>NUCLEOTIDE SEQUENCE [LARGE SCALE GENOMIC DNA]</scope>
    <source>
        <strain evidence="7 8">CECT 9424</strain>
    </source>
</reference>
<name>A0ABV5I0B0_9RHOB</name>
<dbReference type="SUPFAM" id="SSF102114">
    <property type="entry name" value="Radical SAM enzymes"/>
    <property type="match status" value="1"/>
</dbReference>
<proteinExistence type="predicted"/>
<keyword evidence="8" id="KW-1185">Reference proteome</keyword>
<dbReference type="Proteomes" id="UP001589670">
    <property type="component" value="Unassembled WGS sequence"/>
</dbReference>
<keyword evidence="2" id="KW-0949">S-adenosyl-L-methionine</keyword>
<dbReference type="InterPro" id="IPR007197">
    <property type="entry name" value="rSAM"/>
</dbReference>
<comment type="cofactor">
    <cofactor evidence="1">
        <name>[4Fe-4S] cluster</name>
        <dbReference type="ChEBI" id="CHEBI:49883"/>
    </cofactor>
</comment>
<evidence type="ECO:0000256" key="5">
    <source>
        <dbReference type="ARBA" id="ARBA00023014"/>
    </source>
</evidence>
<dbReference type="InterPro" id="IPR013785">
    <property type="entry name" value="Aldolase_TIM"/>
</dbReference>
<dbReference type="Pfam" id="PF13186">
    <property type="entry name" value="SPASM"/>
    <property type="match status" value="1"/>
</dbReference>
<keyword evidence="4" id="KW-0408">Iron</keyword>
<comment type="caution">
    <text evidence="7">The sequence shown here is derived from an EMBL/GenBank/DDBJ whole genome shotgun (WGS) entry which is preliminary data.</text>
</comment>
<feature type="domain" description="4Fe4S-binding SPASM" evidence="6">
    <location>
        <begin position="245"/>
        <end position="279"/>
    </location>
</feature>
<keyword evidence="5" id="KW-0411">Iron-sulfur</keyword>
<dbReference type="RefSeq" id="WP_377069673.1">
    <property type="nucleotide sequence ID" value="NZ_JBHMEC010000015.1"/>
</dbReference>
<dbReference type="CDD" id="cd01335">
    <property type="entry name" value="Radical_SAM"/>
    <property type="match status" value="1"/>
</dbReference>
<protein>
    <submittedName>
        <fullName evidence="7">SPASM domain-containing protein</fullName>
    </submittedName>
</protein>
<dbReference type="CDD" id="cd21109">
    <property type="entry name" value="SPASM"/>
    <property type="match status" value="1"/>
</dbReference>
<evidence type="ECO:0000259" key="6">
    <source>
        <dbReference type="Pfam" id="PF13186"/>
    </source>
</evidence>
<gene>
    <name evidence="7" type="ORF">ACFFU4_10260</name>
</gene>
<organism evidence="7 8">
    <name type="scientific">Roseovarius ramblicola</name>
    <dbReference type="NCBI Taxonomy" id="2022336"/>
    <lineage>
        <taxon>Bacteria</taxon>
        <taxon>Pseudomonadati</taxon>
        <taxon>Pseudomonadota</taxon>
        <taxon>Alphaproteobacteria</taxon>
        <taxon>Rhodobacterales</taxon>
        <taxon>Roseobacteraceae</taxon>
        <taxon>Roseovarius</taxon>
    </lineage>
</organism>
<evidence type="ECO:0000256" key="2">
    <source>
        <dbReference type="ARBA" id="ARBA00022691"/>
    </source>
</evidence>
<dbReference type="SFLD" id="SFLDS00029">
    <property type="entry name" value="Radical_SAM"/>
    <property type="match status" value="1"/>
</dbReference>
<evidence type="ECO:0000313" key="7">
    <source>
        <dbReference type="EMBL" id="MFB9150130.1"/>
    </source>
</evidence>
<dbReference type="Gene3D" id="3.20.20.70">
    <property type="entry name" value="Aldolase class I"/>
    <property type="match status" value="1"/>
</dbReference>
<evidence type="ECO:0000256" key="1">
    <source>
        <dbReference type="ARBA" id="ARBA00001966"/>
    </source>
</evidence>
<evidence type="ECO:0000256" key="3">
    <source>
        <dbReference type="ARBA" id="ARBA00022723"/>
    </source>
</evidence>
<dbReference type="InterPro" id="IPR058240">
    <property type="entry name" value="rSAM_sf"/>
</dbReference>
<sequence>MESIYYVLCWACHRRCKHCYEARFRPYVRGALREVVEEARSTFPRVIDSLPDELSYLDLNAPSETAPGGYERRASRIILAGGEVLVDPVREEVLYPALEAIQAKYGPQGVRVIVQTTGDLVTPQIIDELLARGVWMISCAGMDDFHVGHEGDKRVPLIDRLREMFEAAGLRDSALASTTRNWADQTTDQPVYSMFGATEDAWIGKIWPRGRAWENSLSKAGITDNFCNVWSGGLGFLNRGYSGSEVSIDPNGDVFPCCLKTAAPLGNLCQERLEDILDSLVGHPALEAISMGHPERMGMAHGWDLPRFLDESRTTRPDGEPYRNLCIGCDRFFEKVLGPELARLREERIAAKRAAE</sequence>
<accession>A0ABV5I0B0</accession>